<dbReference type="OrthoDB" id="2166222at2"/>
<dbReference type="HOGENOM" id="CLU_169601_0_0_9"/>
<dbReference type="SUPFAM" id="SSF160800">
    <property type="entry name" value="Lp2179-like"/>
    <property type="match status" value="1"/>
</dbReference>
<dbReference type="RefSeq" id="WP_006308069.1">
    <property type="nucleotide sequence ID" value="NZ_JH601133.1"/>
</dbReference>
<evidence type="ECO:0000313" key="1">
    <source>
        <dbReference type="EMBL" id="EHR38107.1"/>
    </source>
</evidence>
<comment type="caution">
    <text evidence="1">The sequence shown here is derived from an EMBL/GenBank/DDBJ whole genome shotgun (WGS) entry which is preliminary data.</text>
</comment>
<organism evidence="1 2">
    <name type="scientific">Facklamia languida CCUG 37842</name>
    <dbReference type="NCBI Taxonomy" id="883113"/>
    <lineage>
        <taxon>Bacteria</taxon>
        <taxon>Bacillati</taxon>
        <taxon>Bacillota</taxon>
        <taxon>Bacilli</taxon>
        <taxon>Lactobacillales</taxon>
        <taxon>Aerococcaceae</taxon>
        <taxon>Facklamia</taxon>
    </lineage>
</organism>
<reference evidence="1 2" key="1">
    <citation type="submission" date="2012-01" db="EMBL/GenBank/DDBJ databases">
        <title>The Genome Sequence of Facklamia languida CCUG 37842.</title>
        <authorList>
            <consortium name="The Broad Institute Genome Sequencing Platform"/>
            <person name="Earl A."/>
            <person name="Ward D."/>
            <person name="Feldgarden M."/>
            <person name="Gevers D."/>
            <person name="Huys G."/>
            <person name="Young S.K."/>
            <person name="Zeng Q."/>
            <person name="Gargeya S."/>
            <person name="Fitzgerald M."/>
            <person name="Haas B."/>
            <person name="Abouelleil A."/>
            <person name="Alvarado L."/>
            <person name="Arachchi H.M."/>
            <person name="Berlin A."/>
            <person name="Chapman S.B."/>
            <person name="Gearin G."/>
            <person name="Goldberg J."/>
            <person name="Griggs A."/>
            <person name="Gujja S."/>
            <person name="Hansen M."/>
            <person name="Heiman D."/>
            <person name="Howarth C."/>
            <person name="Larimer J."/>
            <person name="Lui A."/>
            <person name="MacDonald P.J.P."/>
            <person name="McCowen C."/>
            <person name="Montmayeur A."/>
            <person name="Murphy C."/>
            <person name="Neiman D."/>
            <person name="Pearson M."/>
            <person name="Priest M."/>
            <person name="Roberts A."/>
            <person name="Saif S."/>
            <person name="Shea T."/>
            <person name="Sisk P."/>
            <person name="Stolte C."/>
            <person name="Sykes S."/>
            <person name="Wortman J."/>
            <person name="Nusbaum C."/>
            <person name="Birren B."/>
        </authorList>
    </citation>
    <scope>NUCLEOTIDE SEQUENCE [LARGE SCALE GENOMIC DNA]</scope>
    <source>
        <strain evidence="1 2">CCUG 37842</strain>
    </source>
</reference>
<dbReference type="eggNOG" id="ENOG5032U9W">
    <property type="taxonomic scope" value="Bacteria"/>
</dbReference>
<dbReference type="Gene3D" id="3.30.1820.10">
    <property type="entry name" value="Lp2179-like"/>
    <property type="match status" value="1"/>
</dbReference>
<dbReference type="InterPro" id="IPR035942">
    <property type="entry name" value="Lp2179-like_sf"/>
</dbReference>
<accession>H3NH52</accession>
<protein>
    <recommendedName>
        <fullName evidence="3">Cysteine desulfurase</fullName>
    </recommendedName>
</protein>
<dbReference type="PATRIC" id="fig|883113.3.peg.190"/>
<proteinExistence type="predicted"/>
<name>H3NH52_9LACT</name>
<evidence type="ECO:0000313" key="2">
    <source>
        <dbReference type="Proteomes" id="UP000006190"/>
    </source>
</evidence>
<evidence type="ECO:0008006" key="3">
    <source>
        <dbReference type="Google" id="ProtNLM"/>
    </source>
</evidence>
<gene>
    <name evidence="1" type="ORF">HMPREF9708_00191</name>
</gene>
<sequence length="111" mass="12592">MAFVEQAKLAGFDRVFKVSPNCKPYTLRDNGFVETKGGNYLYKRELKSTHRSGLVLKVTVDHEIEVLKISLVTSNGLQTVNVNNLANNEMVKEKINFIFDGFIDRNVLVEL</sequence>
<dbReference type="STRING" id="883113.HMPREF9708_00191"/>
<dbReference type="Proteomes" id="UP000006190">
    <property type="component" value="Unassembled WGS sequence"/>
</dbReference>
<dbReference type="EMBL" id="AGEG01000002">
    <property type="protein sequence ID" value="EHR38107.1"/>
    <property type="molecule type" value="Genomic_DNA"/>
</dbReference>
<dbReference type="Pfam" id="PF08866">
    <property type="entry name" value="DUF1831"/>
    <property type="match status" value="1"/>
</dbReference>
<dbReference type="AlphaFoldDB" id="H3NH52"/>
<dbReference type="InterPro" id="IPR014965">
    <property type="entry name" value="Amino_acid_metab_prot_put"/>
</dbReference>
<keyword evidence="2" id="KW-1185">Reference proteome</keyword>